<comment type="caution">
    <text evidence="9">The sequence shown here is derived from an EMBL/GenBank/DDBJ whole genome shotgun (WGS) entry which is preliminary data.</text>
</comment>
<evidence type="ECO:0000259" key="8">
    <source>
        <dbReference type="Pfam" id="PF07715"/>
    </source>
</evidence>
<dbReference type="PANTHER" id="PTHR40980:SF3">
    <property type="entry name" value="TONB-DEPENDENT RECEPTOR-LIKE BETA-BARREL DOMAIN-CONTAINING PROTEIN"/>
    <property type="match status" value="1"/>
</dbReference>
<keyword evidence="3" id="KW-0998">Cell outer membrane</keyword>
<dbReference type="PATRIC" id="fig|1121022.4.peg.2886"/>
<dbReference type="NCBIfam" id="TIGR01782">
    <property type="entry name" value="TonB-Xanth-Caul"/>
    <property type="match status" value="1"/>
</dbReference>
<feature type="domain" description="TonB-dependent receptor plug" evidence="8">
    <location>
        <begin position="62"/>
        <end position="177"/>
    </location>
</feature>
<evidence type="ECO:0008006" key="11">
    <source>
        <dbReference type="Google" id="ProtNLM"/>
    </source>
</evidence>
<sequence length="1079" mass="116100">MTNKFGGLMRKAVLCSVSTLALGAMTSTVFAQDATTAAPADESTVVVVTGIRGSLQRSMNIKKNATGVVDAISAEDIGKYPDTNLAESVQRVPGVSINRVNGQGSEVTVRGFGPGFNLVTLNGRVMPTANVSVVGGDTDFNGGGTRNFDFGNIASDGISGFEVYKTGKANIASGGIGATLNIKTLRPITQAGHRGSLSVKALHGDNMVDGKDFTPEVSGAYSWTNDSKTFGVSLFGAYSEQDIATRSATQNAWNIDYFATCPTAQPDCSLFLPKSSGRLRYDSNGNLLTQITNRPPDGAQVSYGNDSRYQLNDAHTKRTNLQATIQWRPAENWLFTADALYSENTASEQRADSGNWFNRPFDKITFEKGASGIYNAVYMQENENGTKDMGFEQALRGTKDTLTSFGLNAEWTINDKMSVTFDAHSSKGESLPGNPNGTSAVLIALGAPVIAEHSVDFRGDIPIQKFTINDSNPVYKTNSAGKLVDANDNVIVDANGNLLPGTSRVIVGYRGNNNGKLDLGDVGSQVGRMVTNSQTHQIDEFKANFAYDLEGESRFDFGIDLLKGKMETTTGQTYQALGDWGIGNPGDVALYAPGLVQTYDIGALFQDFTPGQSNIAFRGNALDIYNALAKGYNTTIPTAALTSNTIEENVKAIYGQFQMKGDLLGMEAGIVAGLRYEKTDIDASAVQSLPTAIRWTADNDTTVDFNGGVVTLAQKASYDNWLPNLDVTLHVRDDVIARASYSKTIARPAFSDMFLTTTVGGPPRPTLNGVNPTANKGNVDLLPLESSNIDFSVEWYYGPSSYVSAGFYNKDIANFVGRGSVNSDQFGLRDPSSGRPGTRSGAASTALSNIGQGTTDVNLFTMTALIIKNNGNSAAATSEYQSHLNGAGNLDQTFVDQVLKTYDITADSTDPLYTFVTSIPVNNKNANLHGFEFAIQHFFGDTGFGVSGSLTTVDGDIKFDNTAADTNTVQFPLLGLSNTYNITGIYDKNGLSARLSYNWRDEYISGANRDGTAHNPTYVEPFGVVDLAVSYQLTPSLQLTFDGLNLNKEHIRQHGRDDINFIYAQELDTRYQLGLRYKF</sequence>
<accession>V4RD53</accession>
<dbReference type="SUPFAM" id="SSF56935">
    <property type="entry name" value="Porins"/>
    <property type="match status" value="1"/>
</dbReference>
<reference evidence="9 10" key="1">
    <citation type="journal article" date="2014" name="Nature">
        <title>Sequential evolution of bacterial morphology by co-option of a developmental regulator.</title>
        <authorList>
            <person name="Jiang C."/>
            <person name="Brown P.J."/>
            <person name="Ducret A."/>
            <person name="Brun Y.V."/>
        </authorList>
    </citation>
    <scope>NUCLEOTIDE SEQUENCE [LARGE SCALE GENOMIC DNA]</scope>
    <source>
        <strain evidence="9 10">DSM 16100</strain>
    </source>
</reference>
<keyword evidence="6" id="KW-0732">Signal</keyword>
<dbReference type="InterPro" id="IPR012910">
    <property type="entry name" value="Plug_dom"/>
</dbReference>
<keyword evidence="4" id="KW-0798">TonB box</keyword>
<dbReference type="InterPro" id="IPR000531">
    <property type="entry name" value="Beta-barrel_TonB"/>
</dbReference>
<evidence type="ECO:0000259" key="7">
    <source>
        <dbReference type="Pfam" id="PF00593"/>
    </source>
</evidence>
<organism evidence="9 10">
    <name type="scientific">Asticcacaulis benevestitus DSM 16100 = ATCC BAA-896</name>
    <dbReference type="NCBI Taxonomy" id="1121022"/>
    <lineage>
        <taxon>Bacteria</taxon>
        <taxon>Pseudomonadati</taxon>
        <taxon>Pseudomonadota</taxon>
        <taxon>Alphaproteobacteria</taxon>
        <taxon>Caulobacterales</taxon>
        <taxon>Caulobacteraceae</taxon>
        <taxon>Asticcacaulis</taxon>
    </lineage>
</organism>
<gene>
    <name evidence="9" type="ORF">ABENE_14185</name>
</gene>
<name>V4RD53_9CAUL</name>
<dbReference type="InterPro" id="IPR037066">
    <property type="entry name" value="Plug_dom_sf"/>
</dbReference>
<dbReference type="STRING" id="1121022.GCA_000376105_02199"/>
<protein>
    <recommendedName>
        <fullName evidence="11">TonB-denpendent receptor</fullName>
    </recommendedName>
</protein>
<evidence type="ECO:0000256" key="2">
    <source>
        <dbReference type="ARBA" id="ARBA00023136"/>
    </source>
</evidence>
<feature type="region of interest" description="Disordered" evidence="5">
    <location>
        <begin position="825"/>
        <end position="847"/>
    </location>
</feature>
<keyword evidence="2 4" id="KW-0472">Membrane</keyword>
<dbReference type="EMBL" id="AWGB01000030">
    <property type="protein sequence ID" value="ESQ89333.1"/>
    <property type="molecule type" value="Genomic_DNA"/>
</dbReference>
<comment type="subcellular location">
    <subcellularLocation>
        <location evidence="1 4">Cell outer membrane</location>
    </subcellularLocation>
</comment>
<evidence type="ECO:0000313" key="10">
    <source>
        <dbReference type="Proteomes" id="UP000017837"/>
    </source>
</evidence>
<feature type="signal peptide" evidence="6">
    <location>
        <begin position="1"/>
        <end position="31"/>
    </location>
</feature>
<dbReference type="eggNOG" id="COG1629">
    <property type="taxonomic scope" value="Bacteria"/>
</dbReference>
<evidence type="ECO:0000313" key="9">
    <source>
        <dbReference type="EMBL" id="ESQ89333.1"/>
    </source>
</evidence>
<evidence type="ECO:0000256" key="3">
    <source>
        <dbReference type="ARBA" id="ARBA00023237"/>
    </source>
</evidence>
<dbReference type="InterPro" id="IPR010104">
    <property type="entry name" value="TonB_rcpt_bac"/>
</dbReference>
<dbReference type="GO" id="GO:0009279">
    <property type="term" value="C:cell outer membrane"/>
    <property type="evidence" value="ECO:0007669"/>
    <property type="project" value="UniProtKB-SubCell"/>
</dbReference>
<proteinExistence type="inferred from homology"/>
<feature type="chain" id="PRO_5004725539" description="TonB-denpendent receptor" evidence="6">
    <location>
        <begin position="32"/>
        <end position="1079"/>
    </location>
</feature>
<dbReference type="Pfam" id="PF00593">
    <property type="entry name" value="TonB_dep_Rec_b-barrel"/>
    <property type="match status" value="1"/>
</dbReference>
<dbReference type="RefSeq" id="WP_018081865.1">
    <property type="nucleotide sequence ID" value="NZ_AQWM01000008.1"/>
</dbReference>
<evidence type="ECO:0000256" key="1">
    <source>
        <dbReference type="ARBA" id="ARBA00004442"/>
    </source>
</evidence>
<evidence type="ECO:0000256" key="4">
    <source>
        <dbReference type="RuleBase" id="RU003357"/>
    </source>
</evidence>
<dbReference type="InterPro" id="IPR036942">
    <property type="entry name" value="Beta-barrel_TonB_sf"/>
</dbReference>
<comment type="similarity">
    <text evidence="4">Belongs to the TonB-dependent receptor family.</text>
</comment>
<keyword evidence="10" id="KW-1185">Reference proteome</keyword>
<evidence type="ECO:0000256" key="5">
    <source>
        <dbReference type="SAM" id="MobiDB-lite"/>
    </source>
</evidence>
<feature type="domain" description="TonB-dependent receptor-like beta-barrel" evidence="7">
    <location>
        <begin position="501"/>
        <end position="1046"/>
    </location>
</feature>
<dbReference type="OrthoDB" id="5476657at2"/>
<dbReference type="AlphaFoldDB" id="V4RD53"/>
<dbReference type="Gene3D" id="2.40.170.20">
    <property type="entry name" value="TonB-dependent receptor, beta-barrel domain"/>
    <property type="match status" value="1"/>
</dbReference>
<dbReference type="Gene3D" id="2.170.130.10">
    <property type="entry name" value="TonB-dependent receptor, plug domain"/>
    <property type="match status" value="1"/>
</dbReference>
<dbReference type="Pfam" id="PF07715">
    <property type="entry name" value="Plug"/>
    <property type="match status" value="1"/>
</dbReference>
<dbReference type="PANTHER" id="PTHR40980">
    <property type="entry name" value="PLUG DOMAIN-CONTAINING PROTEIN"/>
    <property type="match status" value="1"/>
</dbReference>
<dbReference type="Proteomes" id="UP000017837">
    <property type="component" value="Unassembled WGS sequence"/>
</dbReference>
<evidence type="ECO:0000256" key="6">
    <source>
        <dbReference type="SAM" id="SignalP"/>
    </source>
</evidence>